<comment type="subunit">
    <text evidence="2">Interacts transiently with the RNA polymerase catalytic core formed by RpoA, RpoB, RpoC and RpoZ (2 alpha, 1 beta, 1 beta' and 1 omega subunit) to form the RNA polymerase holoenzyme that can initiate transcription.</text>
</comment>
<keyword evidence="4" id="KW-0731">Sigma factor</keyword>
<evidence type="ECO:0000256" key="4">
    <source>
        <dbReference type="ARBA" id="ARBA00023082"/>
    </source>
</evidence>
<keyword evidence="5" id="KW-0804">Transcription</keyword>
<dbReference type="Gene3D" id="1.10.10.10">
    <property type="entry name" value="Winged helix-like DNA-binding domain superfamily/Winged helix DNA-binding domain"/>
    <property type="match status" value="1"/>
</dbReference>
<comment type="similarity">
    <text evidence="1">Belongs to the sigma-70 factor family. ECF subfamily.</text>
</comment>
<dbReference type="Pfam" id="PF08281">
    <property type="entry name" value="Sigma70_r4_2"/>
    <property type="match status" value="1"/>
</dbReference>
<dbReference type="GO" id="GO:0016987">
    <property type="term" value="F:sigma factor activity"/>
    <property type="evidence" value="ECO:0007669"/>
    <property type="project" value="UniProtKB-KW"/>
</dbReference>
<evidence type="ECO:0000256" key="5">
    <source>
        <dbReference type="ARBA" id="ARBA00023163"/>
    </source>
</evidence>
<dbReference type="InterPro" id="IPR014284">
    <property type="entry name" value="RNA_pol_sigma-70_dom"/>
</dbReference>
<dbReference type="InterPro" id="IPR036388">
    <property type="entry name" value="WH-like_DNA-bd_sf"/>
</dbReference>
<sequence>MNGLAELQAHRSMLFGVAYRLLGSKTDADDVLQDAYLRWRGVPVDQVREPRRYLTRIVTRLAIDRMRDRQRRESYVGTWLPEPLPTGSSAVLPGAVQLDPLDSVEQRDTIATATLYLMERLDPLERAVFVLRTAFELPYAEIADIVERSEEHCRQLHRRASRRLAEDRRRFTPSRQEHAQLVERFLRAARDGDLATLRDVLHDDVVTWSDGGGKVKAARNEIVGAERVVRFFAGILGRNRNPVITGVELNGTPGAVVAYQDGLQVVTVAVTEDRISAVFLVSNPDKLTPIRGAVAPSS</sequence>
<evidence type="ECO:0000256" key="1">
    <source>
        <dbReference type="ARBA" id="ARBA00010641"/>
    </source>
</evidence>
<dbReference type="EMBL" id="JAAGOB010000006">
    <property type="protein sequence ID" value="NED96189.1"/>
    <property type="molecule type" value="Genomic_DNA"/>
</dbReference>
<dbReference type="SUPFAM" id="SSF88946">
    <property type="entry name" value="Sigma2 domain of RNA polymerase sigma factors"/>
    <property type="match status" value="1"/>
</dbReference>
<dbReference type="SUPFAM" id="SSF88659">
    <property type="entry name" value="Sigma3 and sigma4 domains of RNA polymerase sigma factors"/>
    <property type="match status" value="1"/>
</dbReference>
<dbReference type="InterPro" id="IPR013249">
    <property type="entry name" value="RNA_pol_sigma70_r4_t2"/>
</dbReference>
<accession>A0A6N9YMW1</accession>
<evidence type="ECO:0000313" key="9">
    <source>
        <dbReference type="Proteomes" id="UP000469185"/>
    </source>
</evidence>
<dbReference type="InterPro" id="IPR007627">
    <property type="entry name" value="RNA_pol_sigma70_r2"/>
</dbReference>
<evidence type="ECO:0000313" key="8">
    <source>
        <dbReference type="EMBL" id="NED96189.1"/>
    </source>
</evidence>
<evidence type="ECO:0000256" key="3">
    <source>
        <dbReference type="ARBA" id="ARBA00023015"/>
    </source>
</evidence>
<dbReference type="Gene3D" id="3.10.450.50">
    <property type="match status" value="1"/>
</dbReference>
<keyword evidence="3" id="KW-0805">Transcription regulation</keyword>
<dbReference type="InterPro" id="IPR013324">
    <property type="entry name" value="RNA_pol_sigma_r3/r4-like"/>
</dbReference>
<dbReference type="InterPro" id="IPR013325">
    <property type="entry name" value="RNA_pol_sigma_r2"/>
</dbReference>
<dbReference type="Gene3D" id="1.10.1740.10">
    <property type="match status" value="1"/>
</dbReference>
<dbReference type="PANTHER" id="PTHR30173:SF36">
    <property type="entry name" value="ECF RNA POLYMERASE SIGMA FACTOR SIGJ"/>
    <property type="match status" value="1"/>
</dbReference>
<dbReference type="SUPFAM" id="SSF54427">
    <property type="entry name" value="NTF2-like"/>
    <property type="match status" value="1"/>
</dbReference>
<dbReference type="GO" id="GO:0006352">
    <property type="term" value="P:DNA-templated transcription initiation"/>
    <property type="evidence" value="ECO:0007669"/>
    <property type="project" value="InterPro"/>
</dbReference>
<dbReference type="InterPro" id="IPR032710">
    <property type="entry name" value="NTF2-like_dom_sf"/>
</dbReference>
<dbReference type="GO" id="GO:0003677">
    <property type="term" value="F:DNA binding"/>
    <property type="evidence" value="ECO:0007669"/>
    <property type="project" value="InterPro"/>
</dbReference>
<name>A0A6N9YMW1_9ACTN</name>
<dbReference type="NCBIfam" id="TIGR02937">
    <property type="entry name" value="sigma70-ECF"/>
    <property type="match status" value="1"/>
</dbReference>
<gene>
    <name evidence="8" type="ORF">G1H11_12800</name>
</gene>
<dbReference type="PANTHER" id="PTHR30173">
    <property type="entry name" value="SIGMA 19 FACTOR"/>
    <property type="match status" value="1"/>
</dbReference>
<dbReference type="Proteomes" id="UP000469185">
    <property type="component" value="Unassembled WGS sequence"/>
</dbReference>
<evidence type="ECO:0000256" key="2">
    <source>
        <dbReference type="ARBA" id="ARBA00011344"/>
    </source>
</evidence>
<dbReference type="Pfam" id="PF04542">
    <property type="entry name" value="Sigma70_r2"/>
    <property type="match status" value="1"/>
</dbReference>
<protein>
    <submittedName>
        <fullName evidence="8">Sigma-70 family RNA polymerase sigma factor</fullName>
    </submittedName>
</protein>
<dbReference type="RefSeq" id="WP_163818967.1">
    <property type="nucleotide sequence ID" value="NZ_JAAGOB010000006.1"/>
</dbReference>
<reference evidence="8 9" key="1">
    <citation type="submission" date="2020-02" db="EMBL/GenBank/DDBJ databases">
        <authorList>
            <person name="Li X.-J."/>
            <person name="Feng X.-M."/>
        </authorList>
    </citation>
    <scope>NUCLEOTIDE SEQUENCE [LARGE SCALE GENOMIC DNA]</scope>
    <source>
        <strain evidence="8 9">CGMCC 4.7225</strain>
    </source>
</reference>
<evidence type="ECO:0000259" key="6">
    <source>
        <dbReference type="Pfam" id="PF04542"/>
    </source>
</evidence>
<evidence type="ECO:0000259" key="7">
    <source>
        <dbReference type="Pfam" id="PF08281"/>
    </source>
</evidence>
<feature type="domain" description="RNA polymerase sigma factor 70 region 4 type 2" evidence="7">
    <location>
        <begin position="116"/>
        <end position="164"/>
    </location>
</feature>
<keyword evidence="9" id="KW-1185">Reference proteome</keyword>
<dbReference type="NCBIfam" id="NF007214">
    <property type="entry name" value="PRK09636.1"/>
    <property type="match status" value="1"/>
</dbReference>
<organism evidence="8 9">
    <name type="scientific">Phytoactinopolyspora alkaliphila</name>
    <dbReference type="NCBI Taxonomy" id="1783498"/>
    <lineage>
        <taxon>Bacteria</taxon>
        <taxon>Bacillati</taxon>
        <taxon>Actinomycetota</taxon>
        <taxon>Actinomycetes</taxon>
        <taxon>Jiangellales</taxon>
        <taxon>Jiangellaceae</taxon>
        <taxon>Phytoactinopolyspora</taxon>
    </lineage>
</organism>
<comment type="caution">
    <text evidence="8">The sequence shown here is derived from an EMBL/GenBank/DDBJ whole genome shotgun (WGS) entry which is preliminary data.</text>
</comment>
<feature type="domain" description="RNA polymerase sigma-70 region 2" evidence="6">
    <location>
        <begin position="8"/>
        <end position="72"/>
    </location>
</feature>
<dbReference type="InterPro" id="IPR052704">
    <property type="entry name" value="ECF_Sigma-70_Domain"/>
</dbReference>
<proteinExistence type="inferred from homology"/>
<dbReference type="AlphaFoldDB" id="A0A6N9YMW1"/>